<evidence type="ECO:0000256" key="4">
    <source>
        <dbReference type="SAM" id="Phobius"/>
    </source>
</evidence>
<evidence type="ECO:0000256" key="3">
    <source>
        <dbReference type="SAM" id="MobiDB-lite"/>
    </source>
</evidence>
<evidence type="ECO:0000313" key="8">
    <source>
        <dbReference type="Proteomes" id="UP000318453"/>
    </source>
</evidence>
<feature type="domain" description="Leucine rich repeat variant" evidence="5">
    <location>
        <begin position="194"/>
        <end position="246"/>
    </location>
</feature>
<keyword evidence="1" id="KW-0042">Antenna complex</keyword>
<dbReference type="InterPro" id="IPR057893">
    <property type="entry name" value="LRV_2"/>
</dbReference>
<organism evidence="7 8">
    <name type="scientific">Euhalothece natronophila Z-M001</name>
    <dbReference type="NCBI Taxonomy" id="522448"/>
    <lineage>
        <taxon>Bacteria</taxon>
        <taxon>Bacillati</taxon>
        <taxon>Cyanobacteriota</taxon>
        <taxon>Cyanophyceae</taxon>
        <taxon>Oscillatoriophycideae</taxon>
        <taxon>Chroococcales</taxon>
        <taxon>Halothecacae</taxon>
        <taxon>Halothece cluster</taxon>
        <taxon>Euhalothece</taxon>
    </lineage>
</organism>
<protein>
    <submittedName>
        <fullName evidence="7">HEAT repeat domain-containing protein</fullName>
    </submittedName>
</protein>
<accession>A0A5B8NRR4</accession>
<reference evidence="7" key="1">
    <citation type="submission" date="2019-08" db="EMBL/GenBank/DDBJ databases">
        <title>Carotenoids and Carotenoid Binding Proteins in the Halophilic Cyanobacterium Euhalothece sp. ZM00.</title>
        <authorList>
            <person name="Cho S.M."/>
            <person name="Song J.Y."/>
            <person name="Park Y.-I."/>
        </authorList>
    </citation>
    <scope>NUCLEOTIDE SEQUENCE [LARGE SCALE GENOMIC DNA]</scope>
    <source>
        <strain evidence="7">Z-M001</strain>
        <plasmid evidence="7">pEu4</plasmid>
    </source>
</reference>
<evidence type="ECO:0000256" key="2">
    <source>
        <dbReference type="ARBA" id="ARBA00022738"/>
    </source>
</evidence>
<proteinExistence type="predicted"/>
<evidence type="ECO:0000256" key="1">
    <source>
        <dbReference type="ARBA" id="ARBA00022549"/>
    </source>
</evidence>
<geneLocation type="plasmid" evidence="8">
    <name>peu4</name>
</geneLocation>
<name>A0A5B8NRR4_9CHRO</name>
<dbReference type="Pfam" id="PF25591">
    <property type="entry name" value="LRV_2"/>
    <property type="match status" value="1"/>
</dbReference>
<feature type="region of interest" description="Disordered" evidence="3">
    <location>
        <begin position="161"/>
        <end position="181"/>
    </location>
</feature>
<dbReference type="EMBL" id="CP042330">
    <property type="protein sequence ID" value="QDZ41703.1"/>
    <property type="molecule type" value="Genomic_DNA"/>
</dbReference>
<keyword evidence="7" id="KW-0614">Plasmid</keyword>
<dbReference type="KEGG" id="enn:FRE64_17225"/>
<evidence type="ECO:0000259" key="5">
    <source>
        <dbReference type="Pfam" id="PF25591"/>
    </source>
</evidence>
<sequence>MKLKTVHYIFLGIISSILTIQIHTMVFTFTEYVFPKHKTMVERKVDFLPKPSFINFDQEKELKQARRRSGRGGGIIIDIRDEDGEITTWGFWLINILSPVFVIGELIKVVISFIVLPFNSSLANSFFQGAISNIIAMSPGLIFYALVGVLGSLVDSNEEEKETHNKAVSDPNTSPKNLQKLARDEDWRVRREVASNASNPNTPPKILQKLARDEDWRVREKVASNPNTPPEILQQLAQDKDERVRSKAYSNPNLSL</sequence>
<dbReference type="Gene3D" id="1.25.10.10">
    <property type="entry name" value="Leucine-rich Repeat Variant"/>
    <property type="match status" value="1"/>
</dbReference>
<geneLocation type="plasmid" evidence="7">
    <name>pEu4</name>
</geneLocation>
<dbReference type="GO" id="GO:0030089">
    <property type="term" value="C:phycobilisome"/>
    <property type="evidence" value="ECO:0007669"/>
    <property type="project" value="UniProtKB-KW"/>
</dbReference>
<keyword evidence="8" id="KW-1185">Reference proteome</keyword>
<feature type="transmembrane region" description="Helical" evidence="4">
    <location>
        <begin position="6"/>
        <end position="34"/>
    </location>
</feature>
<feature type="transmembrane region" description="Helical" evidence="4">
    <location>
        <begin position="130"/>
        <end position="154"/>
    </location>
</feature>
<feature type="transmembrane region" description="Helical" evidence="4">
    <location>
        <begin position="89"/>
        <end position="118"/>
    </location>
</feature>
<dbReference type="KEGG" id="enn:FRE64_17305"/>
<feature type="region of interest" description="Disordered" evidence="3">
    <location>
        <begin position="237"/>
        <end position="256"/>
    </location>
</feature>
<keyword evidence="4" id="KW-0472">Membrane</keyword>
<dbReference type="Proteomes" id="UP000318453">
    <property type="component" value="Plasmid pEu4"/>
</dbReference>
<dbReference type="SUPFAM" id="SSF48371">
    <property type="entry name" value="ARM repeat"/>
    <property type="match status" value="1"/>
</dbReference>
<keyword evidence="2" id="KW-0605">Phycobilisome</keyword>
<keyword evidence="4" id="KW-0812">Transmembrane</keyword>
<gene>
    <name evidence="6" type="ORF">FRE64_17225</name>
    <name evidence="7" type="ORF">FRE64_17305</name>
</gene>
<keyword evidence="4" id="KW-1133">Transmembrane helix</keyword>
<dbReference type="EMBL" id="CP042330">
    <property type="protein sequence ID" value="QDZ41718.1"/>
    <property type="molecule type" value="Genomic_DNA"/>
</dbReference>
<evidence type="ECO:0000313" key="6">
    <source>
        <dbReference type="EMBL" id="QDZ41703.1"/>
    </source>
</evidence>
<dbReference type="InterPro" id="IPR011989">
    <property type="entry name" value="ARM-like"/>
</dbReference>
<evidence type="ECO:0000313" key="7">
    <source>
        <dbReference type="EMBL" id="QDZ41718.1"/>
    </source>
</evidence>
<dbReference type="AlphaFoldDB" id="A0A5B8NRR4"/>
<dbReference type="InterPro" id="IPR016024">
    <property type="entry name" value="ARM-type_fold"/>
</dbReference>
<dbReference type="OrthoDB" id="500355at2"/>